<dbReference type="RefSeq" id="XP_016605258.1">
    <property type="nucleotide sequence ID" value="XM_016755770.1"/>
</dbReference>
<dbReference type="OrthoDB" id="10252740at2759"/>
<feature type="compositionally biased region" description="Polar residues" evidence="2">
    <location>
        <begin position="1"/>
        <end position="43"/>
    </location>
</feature>
<dbReference type="GO" id="GO:0003723">
    <property type="term" value="F:RNA binding"/>
    <property type="evidence" value="ECO:0007669"/>
    <property type="project" value="InterPro"/>
</dbReference>
<evidence type="ECO:0000256" key="1">
    <source>
        <dbReference type="RuleBase" id="RU361178"/>
    </source>
</evidence>
<feature type="domain" description="PAZ" evidence="3">
    <location>
        <begin position="266"/>
        <end position="378"/>
    </location>
</feature>
<dbReference type="Pfam" id="PF08699">
    <property type="entry name" value="ArgoL1"/>
    <property type="match status" value="1"/>
</dbReference>
<dbReference type="InterPro" id="IPR012337">
    <property type="entry name" value="RNaseH-like_sf"/>
</dbReference>
<dbReference type="Proteomes" id="UP000053201">
    <property type="component" value="Unassembled WGS sequence"/>
</dbReference>
<dbReference type="Pfam" id="PF16486">
    <property type="entry name" value="ArgoN"/>
    <property type="match status" value="1"/>
</dbReference>
<proteinExistence type="inferred from homology"/>
<evidence type="ECO:0000259" key="3">
    <source>
        <dbReference type="PROSITE" id="PS50821"/>
    </source>
</evidence>
<evidence type="ECO:0000259" key="4">
    <source>
        <dbReference type="PROSITE" id="PS50822"/>
    </source>
</evidence>
<keyword evidence="6" id="KW-1185">Reference proteome</keyword>
<dbReference type="Pfam" id="PF02171">
    <property type="entry name" value="Piwi"/>
    <property type="match status" value="1"/>
</dbReference>
<dbReference type="eggNOG" id="KOG1041">
    <property type="taxonomic scope" value="Eukaryota"/>
</dbReference>
<dbReference type="SUPFAM" id="SSF101690">
    <property type="entry name" value="PAZ domain"/>
    <property type="match status" value="1"/>
</dbReference>
<dbReference type="SMART" id="SM01163">
    <property type="entry name" value="DUF1785"/>
    <property type="match status" value="1"/>
</dbReference>
<dbReference type="InterPro" id="IPR036397">
    <property type="entry name" value="RNaseH_sf"/>
</dbReference>
<evidence type="ECO:0000313" key="5">
    <source>
        <dbReference type="EMBL" id="KNC97218.1"/>
    </source>
</evidence>
<sequence>MSSPSSNGSPDELNGTSPNVHQNGDTHSSSSSPTNGEGSLSDTSSEKGKTKKQTIVAFHPRPEPGTSGRPIRVRTNWIRITRLPTRPIIHYDVAFTPDVPPVFAKKVFAAFEHAYKDSGLGGMKPAFDGRKNMYVKDELECGAMGVFDIQKMTAIQDGRQLRAPRTIKMRVKKVATIDMSNLQDFLAGEMAVTPYDAIMTLDILLRQCCAPTHVSVGRSFYTNTGSHCLGFGAEVWPGYHQSIRPAGNEMKINLDVSSTAFYQSGPLLEIVSNILGLSDVGMLEKGLTERDKSRLEKTLKGVRVVTVHRGPDRKKFKIASLDSAVNTRFNINNVPTTVADYFHNQYNRPLRFPMLPVLIVGDPSKNMYLPMEVVSILPGQRHTRKLNERQTTEMIRQTCLAPYQRFNRISRGITEFGYADNEYLEEFGMKAGKDVCIVPARVLKTPKLIFGNNVMEVPKEGAWNWKGKKFKQPKQLESWAIVIFLRESECPDAVRFNFFKVMQSTCQEVGLSMPTFNVPCIYANPAGYVEGALKAAFLEAKDKYPNLRPQLIFCVLPNTGVPLYADIKRVSDTVLGIPTQCLQHRHVMDARKQYCLNVALKLNVKLGGTNLSMLKDELPFIKGAPTIIIGADVTHASPTEGRNKPSVISLVASMDANVTRYAASVRVKPTKDVYKEEMPGMIIELLKNFYQTTNTKPHRIIFYRDGVSEGQFGDTMTSEINCIRRACHVLERHYRPTITYVVVQKRHHTRFFPMDKNDTDKSGNCLPGTVVESEICHPHEFDFFLMSHPGLHGTSKPCHYFVLFDENHLTSDTIQEMTYKLAYIYARSTRAVSIVTPVYYANIVASRARYHSQESKWSDSESISDGGGAEYRPLKPELFKLMWYM</sequence>
<dbReference type="Gene3D" id="2.170.260.10">
    <property type="entry name" value="paz domain"/>
    <property type="match status" value="1"/>
</dbReference>
<dbReference type="InterPro" id="IPR036085">
    <property type="entry name" value="PAZ_dom_sf"/>
</dbReference>
<accession>A0A0L0H981</accession>
<dbReference type="SUPFAM" id="SSF53098">
    <property type="entry name" value="Ribonuclease H-like"/>
    <property type="match status" value="1"/>
</dbReference>
<evidence type="ECO:0000313" key="6">
    <source>
        <dbReference type="Proteomes" id="UP000053201"/>
    </source>
</evidence>
<organism evidence="5 6">
    <name type="scientific">Spizellomyces punctatus (strain DAOM BR117)</name>
    <dbReference type="NCBI Taxonomy" id="645134"/>
    <lineage>
        <taxon>Eukaryota</taxon>
        <taxon>Fungi</taxon>
        <taxon>Fungi incertae sedis</taxon>
        <taxon>Chytridiomycota</taxon>
        <taxon>Chytridiomycota incertae sedis</taxon>
        <taxon>Chytridiomycetes</taxon>
        <taxon>Spizellomycetales</taxon>
        <taxon>Spizellomycetaceae</taxon>
        <taxon>Spizellomyces</taxon>
    </lineage>
</organism>
<protein>
    <recommendedName>
        <fullName evidence="7">Piwi domain-containing protein</fullName>
    </recommendedName>
</protein>
<dbReference type="Pfam" id="PF02170">
    <property type="entry name" value="PAZ"/>
    <property type="match status" value="1"/>
</dbReference>
<dbReference type="SMART" id="SM00950">
    <property type="entry name" value="Piwi"/>
    <property type="match status" value="1"/>
</dbReference>
<dbReference type="CDD" id="cd04657">
    <property type="entry name" value="Piwi_ago-like"/>
    <property type="match status" value="1"/>
</dbReference>
<dbReference type="AlphaFoldDB" id="A0A0L0H981"/>
<name>A0A0L0H981_SPIPD</name>
<dbReference type="EMBL" id="KQ257465">
    <property type="protein sequence ID" value="KNC97218.1"/>
    <property type="molecule type" value="Genomic_DNA"/>
</dbReference>
<gene>
    <name evidence="5" type="ORF">SPPG_07605</name>
</gene>
<dbReference type="InterPro" id="IPR032472">
    <property type="entry name" value="ArgoL2"/>
</dbReference>
<dbReference type="InterPro" id="IPR003100">
    <property type="entry name" value="PAZ_dom"/>
</dbReference>
<dbReference type="SMART" id="SM00949">
    <property type="entry name" value="PAZ"/>
    <property type="match status" value="1"/>
</dbReference>
<dbReference type="STRING" id="645134.A0A0L0H981"/>
<dbReference type="OMA" id="FARCTRP"/>
<dbReference type="InterPro" id="IPR032474">
    <property type="entry name" value="Argonaute_N"/>
</dbReference>
<dbReference type="CDD" id="cd02846">
    <property type="entry name" value="PAZ_argonaute_like"/>
    <property type="match status" value="1"/>
</dbReference>
<feature type="domain" description="Piwi" evidence="4">
    <location>
        <begin position="551"/>
        <end position="853"/>
    </location>
</feature>
<dbReference type="InterPro" id="IPR014811">
    <property type="entry name" value="ArgoL1"/>
</dbReference>
<dbReference type="Pfam" id="PF16487">
    <property type="entry name" value="ArgoMid"/>
    <property type="match status" value="1"/>
</dbReference>
<dbReference type="Gene3D" id="3.30.420.10">
    <property type="entry name" value="Ribonuclease H-like superfamily/Ribonuclease H"/>
    <property type="match status" value="1"/>
</dbReference>
<dbReference type="GeneID" id="27690811"/>
<comment type="similarity">
    <text evidence="1">Belongs to the argonaute family.</text>
</comment>
<dbReference type="InParanoid" id="A0A0L0H981"/>
<dbReference type="VEuPathDB" id="FungiDB:SPPG_07605"/>
<dbReference type="PROSITE" id="PS50821">
    <property type="entry name" value="PAZ"/>
    <property type="match status" value="1"/>
</dbReference>
<dbReference type="Pfam" id="PF16488">
    <property type="entry name" value="ArgoL2"/>
    <property type="match status" value="1"/>
</dbReference>
<evidence type="ECO:0008006" key="7">
    <source>
        <dbReference type="Google" id="ProtNLM"/>
    </source>
</evidence>
<dbReference type="InterPro" id="IPR032473">
    <property type="entry name" value="Argonaute_Mid_dom"/>
</dbReference>
<dbReference type="FunCoup" id="A0A0L0H981">
    <property type="interactions" value="235"/>
</dbReference>
<dbReference type="Gene3D" id="3.40.50.2300">
    <property type="match status" value="1"/>
</dbReference>
<dbReference type="PANTHER" id="PTHR22891">
    <property type="entry name" value="EUKARYOTIC TRANSLATION INITIATION FACTOR 2C"/>
    <property type="match status" value="1"/>
</dbReference>
<evidence type="ECO:0000256" key="2">
    <source>
        <dbReference type="SAM" id="MobiDB-lite"/>
    </source>
</evidence>
<dbReference type="InterPro" id="IPR045246">
    <property type="entry name" value="Piwi_ago-like"/>
</dbReference>
<feature type="region of interest" description="Disordered" evidence="2">
    <location>
        <begin position="1"/>
        <end position="70"/>
    </location>
</feature>
<dbReference type="PROSITE" id="PS50822">
    <property type="entry name" value="PIWI"/>
    <property type="match status" value="1"/>
</dbReference>
<dbReference type="InterPro" id="IPR003165">
    <property type="entry name" value="Piwi"/>
</dbReference>
<reference evidence="5 6" key="1">
    <citation type="submission" date="2009-08" db="EMBL/GenBank/DDBJ databases">
        <title>The Genome Sequence of Spizellomyces punctatus strain DAOM BR117.</title>
        <authorList>
            <consortium name="The Broad Institute Genome Sequencing Platform"/>
            <person name="Russ C."/>
            <person name="Cuomo C."/>
            <person name="Shea T."/>
            <person name="Young S.K."/>
            <person name="Zeng Q."/>
            <person name="Koehrsen M."/>
            <person name="Haas B."/>
            <person name="Borodovsky M."/>
            <person name="Guigo R."/>
            <person name="Alvarado L."/>
            <person name="Berlin A."/>
            <person name="Bochicchio J."/>
            <person name="Borenstein D."/>
            <person name="Chapman S."/>
            <person name="Chen Z."/>
            <person name="Engels R."/>
            <person name="Freedman E."/>
            <person name="Gellesch M."/>
            <person name="Goldberg J."/>
            <person name="Griggs A."/>
            <person name="Gujja S."/>
            <person name="Heiman D."/>
            <person name="Hepburn T."/>
            <person name="Howarth C."/>
            <person name="Jen D."/>
            <person name="Larson L."/>
            <person name="Lewis B."/>
            <person name="Mehta T."/>
            <person name="Park D."/>
            <person name="Pearson M."/>
            <person name="Roberts A."/>
            <person name="Saif S."/>
            <person name="Shenoy N."/>
            <person name="Sisk P."/>
            <person name="Stolte C."/>
            <person name="Sykes S."/>
            <person name="Thomson T."/>
            <person name="Walk T."/>
            <person name="White J."/>
            <person name="Yandava C."/>
            <person name="Burger G."/>
            <person name="Gray M.W."/>
            <person name="Holland P.W.H."/>
            <person name="King N."/>
            <person name="Lang F.B.F."/>
            <person name="Roger A.J."/>
            <person name="Ruiz-Trillo I."/>
            <person name="Lander E."/>
            <person name="Nusbaum C."/>
        </authorList>
    </citation>
    <scope>NUCLEOTIDE SEQUENCE [LARGE SCALE GENOMIC DNA]</scope>
    <source>
        <strain evidence="5 6">DAOM BR117</strain>
    </source>
</reference>